<reference evidence="6" key="1">
    <citation type="submission" date="2015-10" db="EMBL/GenBank/DDBJ databases">
        <authorList>
            <person name="Gilbert D.G."/>
        </authorList>
    </citation>
    <scope>NUCLEOTIDE SEQUENCE</scope>
    <source>
        <strain evidence="6">Phyl III-seqv23</strain>
    </source>
</reference>
<dbReference type="NCBIfam" id="NF047558">
    <property type="entry name" value="TPR_END_plus"/>
    <property type="match status" value="1"/>
</dbReference>
<feature type="transmembrane region" description="Helical" evidence="5">
    <location>
        <begin position="28"/>
        <end position="46"/>
    </location>
</feature>
<feature type="repeat" description="TPR" evidence="3">
    <location>
        <begin position="469"/>
        <end position="502"/>
    </location>
</feature>
<name>A0A0S4VBE1_RALSL</name>
<dbReference type="AlphaFoldDB" id="A0A0S4VBE1"/>
<dbReference type="InterPro" id="IPR011990">
    <property type="entry name" value="TPR-like_helical_dom_sf"/>
</dbReference>
<dbReference type="Gene3D" id="3.40.50.10070">
    <property type="entry name" value="TolB, N-terminal domain"/>
    <property type="match status" value="1"/>
</dbReference>
<accession>A0A0S4VBE1</accession>
<keyword evidence="2 3" id="KW-0802">TPR repeat</keyword>
<dbReference type="PROSITE" id="PS50005">
    <property type="entry name" value="TPR"/>
    <property type="match status" value="2"/>
</dbReference>
<keyword evidence="5" id="KW-1133">Transmembrane helix</keyword>
<proteinExistence type="predicted"/>
<protein>
    <submittedName>
        <fullName evidence="6">Uncharacterized protein</fullName>
    </submittedName>
</protein>
<keyword evidence="1" id="KW-0677">Repeat</keyword>
<dbReference type="SMART" id="SM00028">
    <property type="entry name" value="TPR"/>
    <property type="match status" value="4"/>
</dbReference>
<dbReference type="InterPro" id="IPR019734">
    <property type="entry name" value="TPR_rpt"/>
</dbReference>
<feature type="region of interest" description="Disordered" evidence="4">
    <location>
        <begin position="96"/>
        <end position="131"/>
    </location>
</feature>
<dbReference type="EMBL" id="LN899824">
    <property type="protein sequence ID" value="CUV31481.1"/>
    <property type="molecule type" value="Genomic_DNA"/>
</dbReference>
<feature type="repeat" description="TPR" evidence="3">
    <location>
        <begin position="435"/>
        <end position="468"/>
    </location>
</feature>
<gene>
    <name evidence="6" type="ORF">RUN1985_v1_910012</name>
</gene>
<sequence>MENEKDARTPQRIPRHLWAMLRERVSEWFIGGVLLALTGFAPQEFIARLIRYIAAPERVGHLSRLALDARPVIVFVGIAIIVADALYRNRHRSVTAASGRPPLTEDGAGHLQPNGRALVESEPSKPEALPLPNNPWLSEGRVILVVLPFESLGGGDKYDYFSEGLTEDMITQLARLSPERLGVIARTSAMRYKSTTKTIHQIGQDLGVSHVLEGSVRRAGDRVRVAAQLIRVSDETHLWAETYEGNRHDILALQIEVAKAIAREIEIKLTPHEQGRLDRTPAIDAQAHEAYLKGRHFWSKRTEEGMRKSIEYFQVAIGHQPNFAAAYDGVADAYTMLACRGVSPARETFHQAKMAARKALQIEPDLGEAYASLAHVRLHDWDWVDLERDFLRAIELNPGHAIAYYWYAEYLMMAGRAEDAIARVRQSQQMDPLNSVLNSSVAIILYLARRYDQAREELNKALEIDPNHFLLHFRLGLVYQQQKLFHDAIEEMQKAVTLSGRSTEALTGLAQTYAAADMRAAMQQIVDALETESEQHYVHPYNMAKVFGSLGDKEQTFGWLEKAYDEHSPDFIELRTEPTFDSVRFDPRFSELLSRVGFNQI</sequence>
<evidence type="ECO:0000256" key="3">
    <source>
        <dbReference type="PROSITE-ProRule" id="PRU00339"/>
    </source>
</evidence>
<dbReference type="PANTHER" id="PTHR44858">
    <property type="entry name" value="TETRATRICOPEPTIDE REPEAT PROTEIN 6"/>
    <property type="match status" value="1"/>
</dbReference>
<dbReference type="Pfam" id="PF13431">
    <property type="entry name" value="TPR_17"/>
    <property type="match status" value="1"/>
</dbReference>
<evidence type="ECO:0000256" key="1">
    <source>
        <dbReference type="ARBA" id="ARBA00022737"/>
    </source>
</evidence>
<dbReference type="SUPFAM" id="SSF48452">
    <property type="entry name" value="TPR-like"/>
    <property type="match status" value="1"/>
</dbReference>
<dbReference type="InterPro" id="IPR050498">
    <property type="entry name" value="Ycf3"/>
</dbReference>
<dbReference type="PANTHER" id="PTHR44858:SF1">
    <property type="entry name" value="UDP-N-ACETYLGLUCOSAMINE--PEPTIDE N-ACETYLGLUCOSAMINYLTRANSFERASE SPINDLY-RELATED"/>
    <property type="match status" value="1"/>
</dbReference>
<dbReference type="Gene3D" id="1.25.40.10">
    <property type="entry name" value="Tetratricopeptide repeat domain"/>
    <property type="match status" value="2"/>
</dbReference>
<evidence type="ECO:0000256" key="2">
    <source>
        <dbReference type="ARBA" id="ARBA00022803"/>
    </source>
</evidence>
<evidence type="ECO:0000256" key="5">
    <source>
        <dbReference type="SAM" id="Phobius"/>
    </source>
</evidence>
<evidence type="ECO:0000313" key="6">
    <source>
        <dbReference type="EMBL" id="CUV31481.1"/>
    </source>
</evidence>
<organism evidence="6">
    <name type="scientific">Ralstonia solanacearum</name>
    <name type="common">Pseudomonas solanacearum</name>
    <dbReference type="NCBI Taxonomy" id="305"/>
    <lineage>
        <taxon>Bacteria</taxon>
        <taxon>Pseudomonadati</taxon>
        <taxon>Pseudomonadota</taxon>
        <taxon>Betaproteobacteria</taxon>
        <taxon>Burkholderiales</taxon>
        <taxon>Burkholderiaceae</taxon>
        <taxon>Ralstonia</taxon>
        <taxon>Ralstonia solanacearum species complex</taxon>
    </lineage>
</organism>
<dbReference type="Pfam" id="PF13414">
    <property type="entry name" value="TPR_11"/>
    <property type="match status" value="1"/>
</dbReference>
<keyword evidence="5" id="KW-0472">Membrane</keyword>
<keyword evidence="5" id="KW-0812">Transmembrane</keyword>
<evidence type="ECO:0000256" key="4">
    <source>
        <dbReference type="SAM" id="MobiDB-lite"/>
    </source>
</evidence>